<evidence type="ECO:0000313" key="2">
    <source>
        <dbReference type="EMBL" id="MDQ0181887.1"/>
    </source>
</evidence>
<gene>
    <name evidence="1" type="ORF">J2S90_003055</name>
    <name evidence="2" type="ORF">J2S93_003326</name>
</gene>
<dbReference type="RefSeq" id="WP_306962425.1">
    <property type="nucleotide sequence ID" value="NZ_JAUSRG010000009.1"/>
</dbReference>
<evidence type="ECO:0000313" key="4">
    <source>
        <dbReference type="Proteomes" id="UP001242995"/>
    </source>
</evidence>
<proteinExistence type="predicted"/>
<evidence type="ECO:0000313" key="1">
    <source>
        <dbReference type="EMBL" id="MDP9906084.1"/>
    </source>
</evidence>
<dbReference type="EMBL" id="JAUSRG010000009">
    <property type="protein sequence ID" value="MDP9906084.1"/>
    <property type="molecule type" value="Genomic_DNA"/>
</dbReference>
<accession>A0AAW8DKA7</accession>
<evidence type="ECO:0008006" key="5">
    <source>
        <dbReference type="Google" id="ProtNLM"/>
    </source>
</evidence>
<sequence>MEQDTQLKLFRSLSAGPWTILKDSEYGDHINFGIYCALGDPARRSKFLADPGWDLTATSGAPGFSQGGGETTYHRDWSEDGVEPFVLQREFYGAREDYVEIQQEFRLFHNLAVDKQTGNLIKPHDDGSEEVAVKFDGNQVLVRTRLIKQYMAARQMDLHIYIDSVVYGSRGETMPEEWTIETDNTRLELHTPQRSFPSDKPFSRLLGKKIIPPGPIETCGVWPFEAPEEYPEFIIGEDEHGRPVRHTCDPDQLANYFGKNSHAPHYLTPVHFRKEVLQKYYDRPELYSVSDGGVRCAALWSCRIDNDHADRVIVFLGDLGRDLPASERDYWRGFMITPDTKISETNFRRSFLGQFTDPKSVDLIFRHRYDEVNEAWSNLYGWPLFRTPEGPDKHLFSRLRLPLNDSQAEFESSIRVLTQLLVDALNERQIESLLSSKESNERGISKLGRLFTQEQHLAEIDVNVLRSLQEVRSKVTAHRKGSDYEKVLDKNFGTRRGREAVEVLMQDLLDWLSKILVSIGGSASS</sequence>
<dbReference type="Proteomes" id="UP001230951">
    <property type="component" value="Unassembled WGS sequence"/>
</dbReference>
<keyword evidence="3" id="KW-1185">Reference proteome</keyword>
<organism evidence="1 4">
    <name type="scientific">Arthrobacter bambusae</name>
    <dbReference type="NCBI Taxonomy" id="1338426"/>
    <lineage>
        <taxon>Bacteria</taxon>
        <taxon>Bacillati</taxon>
        <taxon>Actinomycetota</taxon>
        <taxon>Actinomycetes</taxon>
        <taxon>Micrococcales</taxon>
        <taxon>Micrococcaceae</taxon>
        <taxon>Arthrobacter</taxon>
    </lineage>
</organism>
<evidence type="ECO:0000313" key="3">
    <source>
        <dbReference type="Proteomes" id="UP001230951"/>
    </source>
</evidence>
<reference evidence="1 3" key="1">
    <citation type="submission" date="2023-07" db="EMBL/GenBank/DDBJ databases">
        <title>Sorghum-associated microbial communities from plants grown in Nebraska, USA.</title>
        <authorList>
            <person name="Schachtman D."/>
        </authorList>
    </citation>
    <scope>NUCLEOTIDE SEQUENCE</scope>
    <source>
        <strain evidence="1">DS1006</strain>
        <strain evidence="2 3">DS1016</strain>
    </source>
</reference>
<name>A0AAW8DKA7_9MICC</name>
<comment type="caution">
    <text evidence="1">The sequence shown here is derived from an EMBL/GenBank/DDBJ whole genome shotgun (WGS) entry which is preliminary data.</text>
</comment>
<dbReference type="AlphaFoldDB" id="A0AAW8DKA7"/>
<dbReference type="EMBL" id="JAUSTF010000008">
    <property type="protein sequence ID" value="MDQ0181887.1"/>
    <property type="molecule type" value="Genomic_DNA"/>
</dbReference>
<dbReference type="Proteomes" id="UP001242995">
    <property type="component" value="Unassembled WGS sequence"/>
</dbReference>
<protein>
    <recommendedName>
        <fullName evidence="5">ApeA N-terminal domain-containing protein</fullName>
    </recommendedName>
</protein>